<sequence>MSYQYYFFNGGNSNLVYKTEKVTQFPYNENWKERDRAYENTEEALVKELYPVIAPLARVCYPNPRKGVGGPAKVTAAKAAFLVVIKKQGKEITYRDLASSDYEKKLGISKVHYTTIHKAVKRLPPGFLETVMRLFGERVSKDGMDCVFDATGVKIRRYEKKIHAGRERRERQFVNLKAAWDADERVFHASEVLKGKLTNIRDQRTCSKE</sequence>
<name>A0A133U6T4_9EURY</name>
<comment type="caution">
    <text evidence="1">The sequence shown here is derived from an EMBL/GenBank/DDBJ whole genome shotgun (WGS) entry which is preliminary data.</text>
</comment>
<gene>
    <name evidence="1" type="ORF">AKJ61_01910</name>
</gene>
<dbReference type="EMBL" id="LHXK01000019">
    <property type="protein sequence ID" value="KXA89878.1"/>
    <property type="molecule type" value="Genomic_DNA"/>
</dbReference>
<evidence type="ECO:0000313" key="2">
    <source>
        <dbReference type="Proteomes" id="UP000070184"/>
    </source>
</evidence>
<dbReference type="AlphaFoldDB" id="A0A133U6T4"/>
<organism evidence="1 2">
    <name type="scientific">candidate division MSBL1 archaeon SCGC-AAA259B11</name>
    <dbReference type="NCBI Taxonomy" id="1698260"/>
    <lineage>
        <taxon>Archaea</taxon>
        <taxon>Methanobacteriati</taxon>
        <taxon>Methanobacteriota</taxon>
        <taxon>candidate division MSBL1</taxon>
    </lineage>
</organism>
<dbReference type="Proteomes" id="UP000070184">
    <property type="component" value="Unassembled WGS sequence"/>
</dbReference>
<reference evidence="1 2" key="1">
    <citation type="journal article" date="2016" name="Sci. Rep.">
        <title>Metabolic traits of an uncultured archaeal lineage -MSBL1- from brine pools of the Red Sea.</title>
        <authorList>
            <person name="Mwirichia R."/>
            <person name="Alam I."/>
            <person name="Rashid M."/>
            <person name="Vinu M."/>
            <person name="Ba-Alawi W."/>
            <person name="Anthony Kamau A."/>
            <person name="Kamanda Ngugi D."/>
            <person name="Goker M."/>
            <person name="Klenk H.P."/>
            <person name="Bajic V."/>
            <person name="Stingl U."/>
        </authorList>
    </citation>
    <scope>NUCLEOTIDE SEQUENCE [LARGE SCALE GENOMIC DNA]</scope>
    <source>
        <strain evidence="1">SCGC-AAA259B11</strain>
    </source>
</reference>
<accession>A0A133U6T4</accession>
<evidence type="ECO:0000313" key="1">
    <source>
        <dbReference type="EMBL" id="KXA89878.1"/>
    </source>
</evidence>
<proteinExistence type="predicted"/>
<protein>
    <submittedName>
        <fullName evidence="1">Uncharacterized protein</fullName>
    </submittedName>
</protein>
<keyword evidence="2" id="KW-1185">Reference proteome</keyword>